<dbReference type="EMBL" id="JASPKZ010007296">
    <property type="protein sequence ID" value="KAJ9585145.1"/>
    <property type="molecule type" value="Genomic_DNA"/>
</dbReference>
<feature type="non-terminal residue" evidence="1">
    <location>
        <position position="51"/>
    </location>
</feature>
<accession>A0AAD8EC79</accession>
<dbReference type="AlphaFoldDB" id="A0AAD8EC79"/>
<reference evidence="1" key="1">
    <citation type="journal article" date="2023" name="IScience">
        <title>Live-bearing cockroach genome reveals convergent evolutionary mechanisms linked to viviparity in insects and beyond.</title>
        <authorList>
            <person name="Fouks B."/>
            <person name="Harrison M.C."/>
            <person name="Mikhailova A.A."/>
            <person name="Marchal E."/>
            <person name="English S."/>
            <person name="Carruthers M."/>
            <person name="Jennings E.C."/>
            <person name="Chiamaka E.L."/>
            <person name="Frigard R.A."/>
            <person name="Pippel M."/>
            <person name="Attardo G.M."/>
            <person name="Benoit J.B."/>
            <person name="Bornberg-Bauer E."/>
            <person name="Tobe S.S."/>
        </authorList>
    </citation>
    <scope>NUCLEOTIDE SEQUENCE</scope>
    <source>
        <strain evidence="1">Stay&amp;Tobe</strain>
    </source>
</reference>
<protein>
    <submittedName>
        <fullName evidence="1">Uncharacterized protein</fullName>
    </submittedName>
</protein>
<dbReference type="Proteomes" id="UP001233999">
    <property type="component" value="Unassembled WGS sequence"/>
</dbReference>
<reference evidence="1" key="2">
    <citation type="submission" date="2023-05" db="EMBL/GenBank/DDBJ databases">
        <authorList>
            <person name="Fouks B."/>
        </authorList>
    </citation>
    <scope>NUCLEOTIDE SEQUENCE</scope>
    <source>
        <strain evidence="1">Stay&amp;Tobe</strain>
        <tissue evidence="1">Testes</tissue>
    </source>
</reference>
<gene>
    <name evidence="1" type="ORF">L9F63_003064</name>
</gene>
<name>A0AAD8EC79_DIPPU</name>
<feature type="non-terminal residue" evidence="1">
    <location>
        <position position="1"/>
    </location>
</feature>
<proteinExistence type="predicted"/>
<comment type="caution">
    <text evidence="1">The sequence shown here is derived from an EMBL/GenBank/DDBJ whole genome shotgun (WGS) entry which is preliminary data.</text>
</comment>
<evidence type="ECO:0000313" key="1">
    <source>
        <dbReference type="EMBL" id="KAJ9585145.1"/>
    </source>
</evidence>
<evidence type="ECO:0000313" key="2">
    <source>
        <dbReference type="Proteomes" id="UP001233999"/>
    </source>
</evidence>
<sequence length="51" mass="5689">LGIQHKFENIQRKNCEALSVATRDCHVVCSCINTTAVPSVNNYTYIYSLNG</sequence>
<keyword evidence="2" id="KW-1185">Reference proteome</keyword>
<organism evidence="1 2">
    <name type="scientific">Diploptera punctata</name>
    <name type="common">Pacific beetle cockroach</name>
    <dbReference type="NCBI Taxonomy" id="6984"/>
    <lineage>
        <taxon>Eukaryota</taxon>
        <taxon>Metazoa</taxon>
        <taxon>Ecdysozoa</taxon>
        <taxon>Arthropoda</taxon>
        <taxon>Hexapoda</taxon>
        <taxon>Insecta</taxon>
        <taxon>Pterygota</taxon>
        <taxon>Neoptera</taxon>
        <taxon>Polyneoptera</taxon>
        <taxon>Dictyoptera</taxon>
        <taxon>Blattodea</taxon>
        <taxon>Blaberoidea</taxon>
        <taxon>Blaberidae</taxon>
        <taxon>Diplopterinae</taxon>
        <taxon>Diploptera</taxon>
    </lineage>
</organism>